<accession>A0AAN7N2U3</accession>
<dbReference type="PANTHER" id="PTHR33395">
    <property type="entry name" value="TRANSCRIPTASE, PUTATIVE-RELATED-RELATED"/>
    <property type="match status" value="1"/>
</dbReference>
<dbReference type="GO" id="GO:0061343">
    <property type="term" value="P:cell adhesion involved in heart morphogenesis"/>
    <property type="evidence" value="ECO:0007669"/>
    <property type="project" value="TreeGrafter"/>
</dbReference>
<dbReference type="GO" id="GO:0007508">
    <property type="term" value="P:larval heart development"/>
    <property type="evidence" value="ECO:0007669"/>
    <property type="project" value="TreeGrafter"/>
</dbReference>
<proteinExistence type="predicted"/>
<comment type="caution">
    <text evidence="2">The sequence shown here is derived from an EMBL/GenBank/DDBJ whole genome shotgun (WGS) entry which is preliminary data.</text>
</comment>
<dbReference type="AlphaFoldDB" id="A0AAN7N2U3"/>
<dbReference type="EMBL" id="JAUNZN010000032">
    <property type="protein sequence ID" value="KAK4807055.1"/>
    <property type="molecule type" value="Genomic_DNA"/>
</dbReference>
<protein>
    <recommendedName>
        <fullName evidence="4">Mitochondrial fission process protein 1</fullName>
    </recommendedName>
</protein>
<organism evidence="2 3">
    <name type="scientific">Mycteria americana</name>
    <name type="common">Wood stork</name>
    <dbReference type="NCBI Taxonomy" id="33587"/>
    <lineage>
        <taxon>Eukaryota</taxon>
        <taxon>Metazoa</taxon>
        <taxon>Chordata</taxon>
        <taxon>Craniata</taxon>
        <taxon>Vertebrata</taxon>
        <taxon>Euteleostomi</taxon>
        <taxon>Archelosauria</taxon>
        <taxon>Archosauria</taxon>
        <taxon>Dinosauria</taxon>
        <taxon>Saurischia</taxon>
        <taxon>Theropoda</taxon>
        <taxon>Coelurosauria</taxon>
        <taxon>Aves</taxon>
        <taxon>Neognathae</taxon>
        <taxon>Neoaves</taxon>
        <taxon>Aequornithes</taxon>
        <taxon>Ciconiiformes</taxon>
        <taxon>Ciconiidae</taxon>
        <taxon>Mycteria</taxon>
    </lineage>
</organism>
<evidence type="ECO:0000313" key="3">
    <source>
        <dbReference type="Proteomes" id="UP001333110"/>
    </source>
</evidence>
<evidence type="ECO:0008006" key="4">
    <source>
        <dbReference type="Google" id="ProtNLM"/>
    </source>
</evidence>
<dbReference type="Gene3D" id="3.60.10.10">
    <property type="entry name" value="Endonuclease/exonuclease/phosphatase"/>
    <property type="match status" value="1"/>
</dbReference>
<evidence type="ECO:0000256" key="1">
    <source>
        <dbReference type="SAM" id="MobiDB-lite"/>
    </source>
</evidence>
<feature type="region of interest" description="Disordered" evidence="1">
    <location>
        <begin position="442"/>
        <end position="461"/>
    </location>
</feature>
<reference evidence="2 3" key="1">
    <citation type="journal article" date="2023" name="J. Hered.">
        <title>Chromosome-level genome of the wood stork (Mycteria americana) provides insight into avian chromosome evolution.</title>
        <authorList>
            <person name="Flamio R. Jr."/>
            <person name="Ramstad K.M."/>
        </authorList>
    </citation>
    <scope>NUCLEOTIDE SEQUENCE [LARGE SCALE GENOMIC DNA]</scope>
    <source>
        <strain evidence="2">JAX WOST 10</strain>
    </source>
</reference>
<dbReference type="GO" id="GO:0031012">
    <property type="term" value="C:extracellular matrix"/>
    <property type="evidence" value="ECO:0007669"/>
    <property type="project" value="TreeGrafter"/>
</dbReference>
<gene>
    <name evidence="2" type="ORF">QYF61_018396</name>
</gene>
<dbReference type="InterPro" id="IPR036691">
    <property type="entry name" value="Endo/exonu/phosph_ase_sf"/>
</dbReference>
<keyword evidence="3" id="KW-1185">Reference proteome</keyword>
<dbReference type="Proteomes" id="UP001333110">
    <property type="component" value="Unassembled WGS sequence"/>
</dbReference>
<sequence length="673" mass="74483">MPAPAKQPQFPQPLLIGLLLQTLHQLRCHSLDMLQRLNVSLVVGGPKPNTVFKVQPHQCRVQGHDHFPSPAGHTISDISQDAIGFLGHLGTLLAHIQPAVNQHPQPLFPKPVALHGVVVAQVQDLALGLVKPHTIDLGPSIQPSLPTLKQINTPAQLGVICKLTESALHPFVQIIDKDVKQNWPQHRALGNTACDWPSTGVNSIHHHSLGLAIQPVFYPAKKCPAFLDPFALQDCLPRDSLNQCPEQAKVCPPEVHGSGFAHPPPYFTTNQELYHIMVAKPKTASNHHISHLSFSVCKQQVKRGTSPDSLKVSGCRVCPTLMPVPDGSSEYTCGRCVQVEELLSLVAELPEEVSRLRSIRETDEIDYWNCTLPSLGQACQADRTHAMEDPLSSLHLAEHGSDEVAIRSPRAIKRDFRALGRLVNGSGAQLQGMMREETGRLSRSIPGSEPVEVGDGDPCGSKDARVMDVLETMEAPENSHVRIRASPPKKVAGSIAQMKRIYTNTCSMGNKQEELEAIVQLENYAIVAITETWWDDSHKWSAAMDGYKLFRRDRQGRRGSGVALYVRECFDCLELDDGDERVECLWVRIKGKANKADIMVGVCYRPPNQDEEADEIFYKQLGEVSQSLALVLMGDSTYQNHRITELYRLEKTFKIIESNHKPNTAKTTTTPCL</sequence>
<dbReference type="SUPFAM" id="SSF56219">
    <property type="entry name" value="DNase I-like"/>
    <property type="match status" value="1"/>
</dbReference>
<evidence type="ECO:0000313" key="2">
    <source>
        <dbReference type="EMBL" id="KAK4807055.1"/>
    </source>
</evidence>
<name>A0AAN7N2U3_MYCAM</name>
<dbReference type="PANTHER" id="PTHR33395:SF22">
    <property type="entry name" value="REVERSE TRANSCRIPTASE DOMAIN-CONTAINING PROTEIN"/>
    <property type="match status" value="1"/>
</dbReference>